<comment type="caution">
    <text evidence="3">The sequence shown here is derived from an EMBL/GenBank/DDBJ whole genome shotgun (WGS) entry which is preliminary data.</text>
</comment>
<gene>
    <name evidence="3" type="ORF">T235_15440</name>
</gene>
<dbReference type="InterPro" id="IPR021458">
    <property type="entry name" value="Rv0495c"/>
</dbReference>
<organism evidence="3 4">
    <name type="scientific">Tannerella sp. oral taxon BU063 isolate Cell 8/11</name>
    <dbReference type="NCBI Taxonomy" id="1411915"/>
    <lineage>
        <taxon>Bacteria</taxon>
        <taxon>Pseudomonadati</taxon>
        <taxon>Bacteroidota</taxon>
        <taxon>Bacteroidia</taxon>
        <taxon>Bacteroidales</taxon>
        <taxon>Tannerellaceae</taxon>
        <taxon>Tannerella</taxon>
    </lineage>
</organism>
<protein>
    <submittedName>
        <fullName evidence="3">Uncharacterized protein</fullName>
    </submittedName>
</protein>
<feature type="transmembrane region" description="Helical" evidence="2">
    <location>
        <begin position="21"/>
        <end position="42"/>
    </location>
</feature>
<dbReference type="AlphaFoldDB" id="W2CWL2"/>
<dbReference type="Pfam" id="PF11307">
    <property type="entry name" value="DUF3109"/>
    <property type="match status" value="1"/>
</dbReference>
<evidence type="ECO:0000313" key="4">
    <source>
        <dbReference type="Proteomes" id="UP000034980"/>
    </source>
</evidence>
<accession>W2CWL2</accession>
<keyword evidence="2" id="KW-0472">Membrane</keyword>
<evidence type="ECO:0000256" key="2">
    <source>
        <dbReference type="SAM" id="Phobius"/>
    </source>
</evidence>
<reference evidence="3 4" key="1">
    <citation type="submission" date="2013-11" db="EMBL/GenBank/DDBJ databases">
        <title>Single cell genomics of uncultured Tannerella BU063 (oral taxon 286).</title>
        <authorList>
            <person name="Beall C.J."/>
            <person name="Campbell A.G."/>
            <person name="Griffen A.L."/>
            <person name="Podar M."/>
            <person name="Leys E.J."/>
        </authorList>
    </citation>
    <scope>NUCLEOTIDE SEQUENCE [LARGE SCALE GENOMIC DNA]</scope>
    <source>
        <strain evidence="3">Cell 8/11</strain>
    </source>
</reference>
<evidence type="ECO:0000256" key="1">
    <source>
        <dbReference type="ARBA" id="ARBA00093770"/>
    </source>
</evidence>
<dbReference type="EMBL" id="AYYF01001554">
    <property type="protein sequence ID" value="ETK11433.1"/>
    <property type="molecule type" value="Genomic_DNA"/>
</dbReference>
<keyword evidence="2" id="KW-0812">Transmembrane</keyword>
<proteinExistence type="inferred from homology"/>
<keyword evidence="2" id="KW-1133">Transmembrane helix</keyword>
<sequence>MQYAPTRDNEKRKMNNEKAGYLAKLAGYPPLSFLVFHFLIYLPHMIQIEDTIVSLDVIERRFMCDLSQCRGACCIEGESGAPLEEGEAEQLRLALPEVWDELKEDAREVIRQQGVSYLDADGDEVTSIVNGRDCVFTRYAPDGTCHCALEQAFREGRTTFMKPISCRLYPVRVTQYRRFRAVNLHRWEVCRPAEILGERLGIPAYRFLREPLISKFGTEWYTALEAAAEMVARQSGQK</sequence>
<comment type="similarity">
    <text evidence="1">Belongs to the Rv0495c family.</text>
</comment>
<name>W2CWL2_9BACT</name>
<evidence type="ECO:0000313" key="3">
    <source>
        <dbReference type="EMBL" id="ETK11433.1"/>
    </source>
</evidence>
<dbReference type="Proteomes" id="UP000034980">
    <property type="component" value="Unassembled WGS sequence"/>
</dbReference>
<dbReference type="PATRIC" id="fig|1411915.3.peg.1827"/>